<name>A0A9X2NJD7_9PSEU</name>
<keyword evidence="1" id="KW-0472">Membrane</keyword>
<evidence type="ECO:0000313" key="2">
    <source>
        <dbReference type="EMBL" id="MCR6488938.1"/>
    </source>
</evidence>
<sequence length="140" mass="14209">MTATGLGKVQQVVLLCALAVCVVAMHHVGLASGMPGVAGVTATHDMSDAGSQAAVAPPDIGSAEHDPGMPGGMHDVLHLCLAVLCAAGALLLTVAAFLGISRFTTTFSCAKHLRGPPSRGRPTHRYGGRSILTSLCVLRT</sequence>
<reference evidence="2" key="1">
    <citation type="submission" date="2022-06" db="EMBL/GenBank/DDBJ databases">
        <title>Amycolatopsis iheyaensis sp. nov., a new species of the genus Amycolatopsis isolated from soil in Iheya island, Japan.</title>
        <authorList>
            <person name="Ngamcharungchit C."/>
            <person name="Kanto H."/>
            <person name="Take A."/>
            <person name="Intra B."/>
            <person name="Matsumoto A."/>
            <person name="Panbangred W."/>
            <person name="Inahashi Y."/>
        </authorList>
    </citation>
    <scope>NUCLEOTIDE SEQUENCE</scope>
    <source>
        <strain evidence="2">OK19-0408</strain>
    </source>
</reference>
<accession>A0A9X2NJD7</accession>
<organism evidence="2 3">
    <name type="scientific">Amycolatopsis iheyensis</name>
    <dbReference type="NCBI Taxonomy" id="2945988"/>
    <lineage>
        <taxon>Bacteria</taxon>
        <taxon>Bacillati</taxon>
        <taxon>Actinomycetota</taxon>
        <taxon>Actinomycetes</taxon>
        <taxon>Pseudonocardiales</taxon>
        <taxon>Pseudonocardiaceae</taxon>
        <taxon>Amycolatopsis</taxon>
    </lineage>
</organism>
<comment type="caution">
    <text evidence="2">The sequence shown here is derived from an EMBL/GenBank/DDBJ whole genome shotgun (WGS) entry which is preliminary data.</text>
</comment>
<keyword evidence="1" id="KW-0812">Transmembrane</keyword>
<dbReference type="Proteomes" id="UP001144096">
    <property type="component" value="Unassembled WGS sequence"/>
</dbReference>
<dbReference type="EMBL" id="JAMXQV010000029">
    <property type="protein sequence ID" value="MCR6488938.1"/>
    <property type="molecule type" value="Genomic_DNA"/>
</dbReference>
<evidence type="ECO:0000256" key="1">
    <source>
        <dbReference type="SAM" id="Phobius"/>
    </source>
</evidence>
<dbReference type="AlphaFoldDB" id="A0A9X2NJD7"/>
<proteinExistence type="predicted"/>
<dbReference type="RefSeq" id="WP_257925506.1">
    <property type="nucleotide sequence ID" value="NZ_JAMXQV010000029.1"/>
</dbReference>
<feature type="transmembrane region" description="Helical" evidence="1">
    <location>
        <begin position="76"/>
        <end position="98"/>
    </location>
</feature>
<gene>
    <name evidence="2" type="ORF">M8542_39530</name>
</gene>
<keyword evidence="3" id="KW-1185">Reference proteome</keyword>
<protein>
    <submittedName>
        <fullName evidence="2">Uncharacterized protein</fullName>
    </submittedName>
</protein>
<evidence type="ECO:0000313" key="3">
    <source>
        <dbReference type="Proteomes" id="UP001144096"/>
    </source>
</evidence>
<keyword evidence="1" id="KW-1133">Transmembrane helix</keyword>